<evidence type="ECO:0000313" key="4">
    <source>
        <dbReference type="EMBL" id="MFC4351152.1"/>
    </source>
</evidence>
<comment type="caution">
    <text evidence="4">The sequence shown here is derived from an EMBL/GenBank/DDBJ whole genome shotgun (WGS) entry which is preliminary data.</text>
</comment>
<reference evidence="5" key="1">
    <citation type="journal article" date="2019" name="Int. J. Syst. Evol. Microbiol.">
        <title>The Global Catalogue of Microorganisms (GCM) 10K type strain sequencing project: providing services to taxonomists for standard genome sequencing and annotation.</title>
        <authorList>
            <consortium name="The Broad Institute Genomics Platform"/>
            <consortium name="The Broad Institute Genome Sequencing Center for Infectious Disease"/>
            <person name="Wu L."/>
            <person name="Ma J."/>
        </authorList>
    </citation>
    <scope>NUCLEOTIDE SEQUENCE [LARGE SCALE GENOMIC DNA]</scope>
    <source>
        <strain evidence="5">CECT 8472</strain>
    </source>
</reference>
<feature type="compositionally biased region" description="Basic and acidic residues" evidence="1">
    <location>
        <begin position="159"/>
        <end position="171"/>
    </location>
</feature>
<proteinExistence type="predicted"/>
<gene>
    <name evidence="4" type="ORF">ACFOW6_06295</name>
</gene>
<protein>
    <submittedName>
        <fullName evidence="4">DUF6468 domain-containing protein</fullName>
    </submittedName>
</protein>
<dbReference type="Proteomes" id="UP001595799">
    <property type="component" value="Unassembled WGS sequence"/>
</dbReference>
<evidence type="ECO:0000256" key="1">
    <source>
        <dbReference type="SAM" id="MobiDB-lite"/>
    </source>
</evidence>
<feature type="transmembrane region" description="Helical" evidence="2">
    <location>
        <begin position="6"/>
        <end position="26"/>
    </location>
</feature>
<name>A0ABV8UIZ9_9PROT</name>
<evidence type="ECO:0000256" key="2">
    <source>
        <dbReference type="SAM" id="Phobius"/>
    </source>
</evidence>
<dbReference type="Pfam" id="PF20072">
    <property type="entry name" value="DUF6468"/>
    <property type="match status" value="1"/>
</dbReference>
<feature type="domain" description="DUF6468" evidence="3">
    <location>
        <begin position="33"/>
        <end position="112"/>
    </location>
</feature>
<evidence type="ECO:0000259" key="3">
    <source>
        <dbReference type="Pfam" id="PF20072"/>
    </source>
</evidence>
<dbReference type="InterPro" id="IPR045531">
    <property type="entry name" value="DUF6468"/>
</dbReference>
<organism evidence="4 5">
    <name type="scientific">Fodinicurvata halophila</name>
    <dbReference type="NCBI Taxonomy" id="1419723"/>
    <lineage>
        <taxon>Bacteria</taxon>
        <taxon>Pseudomonadati</taxon>
        <taxon>Pseudomonadota</taxon>
        <taxon>Alphaproteobacteria</taxon>
        <taxon>Rhodospirillales</taxon>
        <taxon>Rhodovibrionaceae</taxon>
        <taxon>Fodinicurvata</taxon>
    </lineage>
</organism>
<keyword evidence="2" id="KW-0472">Membrane</keyword>
<keyword evidence="2" id="KW-0812">Transmembrane</keyword>
<dbReference type="RefSeq" id="WP_382421491.1">
    <property type="nucleotide sequence ID" value="NZ_JBHSCW010000003.1"/>
</dbReference>
<accession>A0ABV8UIZ9</accession>
<feature type="region of interest" description="Disordered" evidence="1">
    <location>
        <begin position="111"/>
        <end position="171"/>
    </location>
</feature>
<evidence type="ECO:0000313" key="5">
    <source>
        <dbReference type="Proteomes" id="UP001595799"/>
    </source>
</evidence>
<sequence length="171" mass="18293">MTVELMIDAGLAVLLVVTIVYAIVLNRKLNQFRNLREEMQGMVGDFAKATQDAEKGIASLQERSHTLGSDLETHVSAVEGRVSEARSLADDLVFLVEKGTSVADRLETAVSRGLSASPQPSDGDVQSGKVEPLSKKTAGTAGNREKKQASKSAESVSPEARELLKTLDGIR</sequence>
<keyword evidence="2" id="KW-1133">Transmembrane helix</keyword>
<keyword evidence="5" id="KW-1185">Reference proteome</keyword>
<dbReference type="EMBL" id="JBHSCW010000003">
    <property type="protein sequence ID" value="MFC4351152.1"/>
    <property type="molecule type" value="Genomic_DNA"/>
</dbReference>